<dbReference type="EC" id="6.3.1.2" evidence="4"/>
<evidence type="ECO:0000313" key="4">
    <source>
        <dbReference type="EMBL" id="EFA28583.1"/>
    </source>
</evidence>
<accession>A0A7G2JZ21</accession>
<reference evidence="4" key="1">
    <citation type="journal article" date="2010" name="Genomics">
        <title>Tracing phylogenomic events leading to diversity of Haemophilus influenzae and the emergence of Brazilian Purpuric Fever (BPF)-associated clones.</title>
        <authorList>
            <person name="Papazisi L."/>
            <person name="Ratnayake S."/>
            <person name="Remortel B.G."/>
            <person name="Bock G.R."/>
            <person name="Liang W."/>
            <person name="Saeed A.I."/>
            <person name="Liu J."/>
            <person name="Fleischmann R.D."/>
            <person name="Kilian M."/>
            <person name="Peterson S.N."/>
        </authorList>
    </citation>
    <scope>NUCLEOTIDE SEQUENCE [LARGE SCALE GENOMIC DNA]</scope>
    <source>
        <strain evidence="4">HK1212</strain>
    </source>
</reference>
<feature type="non-terminal residue" evidence="4">
    <location>
        <position position="105"/>
    </location>
</feature>
<dbReference type="AlphaFoldDB" id="A0A7G2JZ21"/>
<evidence type="ECO:0000259" key="3">
    <source>
        <dbReference type="PROSITE" id="PS51987"/>
    </source>
</evidence>
<dbReference type="InterPro" id="IPR014746">
    <property type="entry name" value="Gln_synth/guanido_kin_cat_dom"/>
</dbReference>
<keyword evidence="4" id="KW-0436">Ligase</keyword>
<name>A0A7G2JZ21_HAEIF</name>
<dbReference type="InterPro" id="IPR008146">
    <property type="entry name" value="Gln_synth_cat_dom"/>
</dbReference>
<comment type="similarity">
    <text evidence="1 2">Belongs to the glutamine synthetase family.</text>
</comment>
<dbReference type="GO" id="GO:0004356">
    <property type="term" value="F:glutamine synthetase activity"/>
    <property type="evidence" value="ECO:0007669"/>
    <property type="project" value="UniProtKB-EC"/>
</dbReference>
<dbReference type="Pfam" id="PF00120">
    <property type="entry name" value="Gln-synt_C"/>
    <property type="match status" value="1"/>
</dbReference>
<proteinExistence type="inferred from homology"/>
<sequence>MRSTGIADQAFFGPEPEFFLFDDVRFNVSMNKASFSIDDIEAAWNTNKKYEEGNNAYRPLKKGGYCAVAPIDSAHDIRSEMCLILEEMGLVIEAHHHEVATAGQN</sequence>
<dbReference type="EMBL" id="ABFC01000646">
    <property type="protein sequence ID" value="EFA28583.1"/>
    <property type="molecule type" value="Genomic_DNA"/>
</dbReference>
<feature type="domain" description="GS catalytic" evidence="3">
    <location>
        <begin position="1"/>
        <end position="105"/>
    </location>
</feature>
<comment type="caution">
    <text evidence="4">The sequence shown here is derived from an EMBL/GenBank/DDBJ whole genome shotgun (WGS) entry which is preliminary data.</text>
</comment>
<evidence type="ECO:0000256" key="2">
    <source>
        <dbReference type="RuleBase" id="RU000384"/>
    </source>
</evidence>
<organism evidence="4">
    <name type="scientific">Haemophilus influenzae HK1212</name>
    <dbReference type="NCBI Taxonomy" id="456482"/>
    <lineage>
        <taxon>Bacteria</taxon>
        <taxon>Pseudomonadati</taxon>
        <taxon>Pseudomonadota</taxon>
        <taxon>Gammaproteobacteria</taxon>
        <taxon>Pasteurellales</taxon>
        <taxon>Pasteurellaceae</taxon>
        <taxon>Haemophilus</taxon>
    </lineage>
</organism>
<protein>
    <submittedName>
        <fullName evidence="4">Glutamate--ammonia ligase</fullName>
        <ecNumber evidence="4">6.3.1.2</ecNumber>
    </submittedName>
</protein>
<evidence type="ECO:0000256" key="1">
    <source>
        <dbReference type="PROSITE-ProRule" id="PRU01331"/>
    </source>
</evidence>
<gene>
    <name evidence="4" type="primary">glnA</name>
    <name evidence="4" type="ORF">HAINFHK1212_1511</name>
</gene>
<dbReference type="SUPFAM" id="SSF55931">
    <property type="entry name" value="Glutamine synthetase/guanido kinase"/>
    <property type="match status" value="1"/>
</dbReference>
<dbReference type="PROSITE" id="PS51987">
    <property type="entry name" value="GS_CATALYTIC"/>
    <property type="match status" value="1"/>
</dbReference>
<dbReference type="Gene3D" id="3.30.590.10">
    <property type="entry name" value="Glutamine synthetase/guanido kinase, catalytic domain"/>
    <property type="match status" value="1"/>
</dbReference>